<organism evidence="2 3">
    <name type="scientific">Allocoleopsis franciscana PCC 7113</name>
    <dbReference type="NCBI Taxonomy" id="1173027"/>
    <lineage>
        <taxon>Bacteria</taxon>
        <taxon>Bacillati</taxon>
        <taxon>Cyanobacteriota</taxon>
        <taxon>Cyanophyceae</taxon>
        <taxon>Coleofasciculales</taxon>
        <taxon>Coleofasciculaceae</taxon>
        <taxon>Allocoleopsis</taxon>
        <taxon>Allocoleopsis franciscana</taxon>
    </lineage>
</organism>
<dbReference type="InterPro" id="IPR009050">
    <property type="entry name" value="Globin-like_sf"/>
</dbReference>
<dbReference type="RefSeq" id="WP_015180943.1">
    <property type="nucleotide sequence ID" value="NC_019738.1"/>
</dbReference>
<dbReference type="eggNOG" id="ENOG502Z8ZY">
    <property type="taxonomic scope" value="Bacteria"/>
</dbReference>
<dbReference type="EMBL" id="CP003630">
    <property type="protein sequence ID" value="AFZ16783.1"/>
    <property type="molecule type" value="Genomic_DNA"/>
</dbReference>
<evidence type="ECO:0000313" key="2">
    <source>
        <dbReference type="EMBL" id="AFZ16783.1"/>
    </source>
</evidence>
<feature type="compositionally biased region" description="Low complexity" evidence="1">
    <location>
        <begin position="38"/>
        <end position="51"/>
    </location>
</feature>
<sequence length="375" mass="42106">MAHPLASIGAEVQSSGVSVSNSIAEDCPKGTALRSDRPSLVPSSKSSSSTSKSNVHSLAALWARKYFVSVTGQDEYSALSEADNLKQTASKEGRERTAQKLMQNLNLASAQAWSLTETLLSEEIRRHGINPDLINPLEIAADTRVLFQKVLAAYAERSTPRRLSVIVGKDFGLVRQKYTRVDRRAIGFVSMQFHYTGQKLLEWLTSTEQRLWLPYLKVMDDHMYMPLQAAYEAAANHPFDSPALSAVQHLLPFSSKIAVSVCNQVCRLYPSYASYSGLLSNPTVKTASIRDVEMFQVYLCLCVLEDDIRSVQQELFPLCVMLYPRLKVSWKLIQDMLKTMGWDMHDRLPANEMATFLPYLRTLTEMFSSDVFQDA</sequence>
<proteinExistence type="predicted"/>
<evidence type="ECO:0000313" key="3">
    <source>
        <dbReference type="Proteomes" id="UP000010471"/>
    </source>
</evidence>
<reference evidence="2 3" key="1">
    <citation type="submission" date="2012-06" db="EMBL/GenBank/DDBJ databases">
        <title>Finished chromosome of genome of Microcoleus sp. PCC 7113.</title>
        <authorList>
            <consortium name="US DOE Joint Genome Institute"/>
            <person name="Gugger M."/>
            <person name="Coursin T."/>
            <person name="Rippka R."/>
            <person name="Tandeau De Marsac N."/>
            <person name="Huntemann M."/>
            <person name="Wei C.-L."/>
            <person name="Han J."/>
            <person name="Detter J.C."/>
            <person name="Han C."/>
            <person name="Tapia R."/>
            <person name="Chen A."/>
            <person name="Kyrpides N."/>
            <person name="Mavromatis K."/>
            <person name="Markowitz V."/>
            <person name="Szeto E."/>
            <person name="Ivanova N."/>
            <person name="Pagani I."/>
            <person name="Pati A."/>
            <person name="Goodwin L."/>
            <person name="Nordberg H.P."/>
            <person name="Cantor M.N."/>
            <person name="Hua S.X."/>
            <person name="Woyke T."/>
            <person name="Kerfeld C.A."/>
        </authorList>
    </citation>
    <scope>NUCLEOTIDE SEQUENCE [LARGE SCALE GENOMIC DNA]</scope>
    <source>
        <strain evidence="2 3">PCC 7113</strain>
    </source>
</reference>
<gene>
    <name evidence="2" type="ORF">Mic7113_0881</name>
</gene>
<dbReference type="KEGG" id="mic:Mic7113_0881"/>
<evidence type="ECO:0000256" key="1">
    <source>
        <dbReference type="SAM" id="MobiDB-lite"/>
    </source>
</evidence>
<feature type="region of interest" description="Disordered" evidence="1">
    <location>
        <begin position="17"/>
        <end position="51"/>
    </location>
</feature>
<dbReference type="SUPFAM" id="SSF46458">
    <property type="entry name" value="Globin-like"/>
    <property type="match status" value="1"/>
</dbReference>
<dbReference type="Proteomes" id="UP000010471">
    <property type="component" value="Chromosome"/>
</dbReference>
<dbReference type="AlphaFoldDB" id="K9W975"/>
<evidence type="ECO:0008006" key="4">
    <source>
        <dbReference type="Google" id="ProtNLM"/>
    </source>
</evidence>
<protein>
    <recommendedName>
        <fullName evidence="4">Phycobilisome protein</fullName>
    </recommendedName>
</protein>
<keyword evidence="3" id="KW-1185">Reference proteome</keyword>
<dbReference type="HOGENOM" id="CLU_058995_0_0_3"/>
<dbReference type="PATRIC" id="fig|1173027.3.peg.968"/>
<name>K9W975_9CYAN</name>
<accession>K9W975</accession>